<dbReference type="Proteomes" id="UP000199170">
    <property type="component" value="Unassembled WGS sequence"/>
</dbReference>
<protein>
    <submittedName>
        <fullName evidence="2">Zn-ribbon containing protein</fullName>
    </submittedName>
</protein>
<dbReference type="AlphaFoldDB" id="A0A1H3E744"/>
<dbReference type="RefSeq" id="WP_281241824.1">
    <property type="nucleotide sequence ID" value="NZ_FNPB01000002.1"/>
</dbReference>
<feature type="compositionally biased region" description="Basic and acidic residues" evidence="1">
    <location>
        <begin position="62"/>
        <end position="83"/>
    </location>
</feature>
<feature type="region of interest" description="Disordered" evidence="1">
    <location>
        <begin position="1"/>
        <end position="83"/>
    </location>
</feature>
<evidence type="ECO:0000313" key="2">
    <source>
        <dbReference type="EMBL" id="SDX73754.1"/>
    </source>
</evidence>
<reference evidence="3" key="1">
    <citation type="submission" date="2016-10" db="EMBL/GenBank/DDBJ databases">
        <authorList>
            <person name="Varghese N."/>
            <person name="Submissions S."/>
        </authorList>
    </citation>
    <scope>NUCLEOTIDE SEQUENCE [LARGE SCALE GENOMIC DNA]</scope>
    <source>
        <strain evidence="3">CGMCC 1.10118</strain>
    </source>
</reference>
<proteinExistence type="predicted"/>
<dbReference type="Pfam" id="PF09845">
    <property type="entry name" value="OapC"/>
    <property type="match status" value="1"/>
</dbReference>
<organism evidence="2 3">
    <name type="scientific">Halobellus clavatus</name>
    <dbReference type="NCBI Taxonomy" id="660517"/>
    <lineage>
        <taxon>Archaea</taxon>
        <taxon>Methanobacteriati</taxon>
        <taxon>Methanobacteriota</taxon>
        <taxon>Stenosarchaea group</taxon>
        <taxon>Halobacteria</taxon>
        <taxon>Halobacteriales</taxon>
        <taxon>Haloferacaceae</taxon>
        <taxon>Halobellus</taxon>
    </lineage>
</organism>
<gene>
    <name evidence="2" type="ORF">SAMN04487946_10252</name>
</gene>
<dbReference type="InterPro" id="IPR018645">
    <property type="entry name" value="OapC-like"/>
</dbReference>
<accession>A0A1H3E744</accession>
<dbReference type="EMBL" id="FNPB01000002">
    <property type="protein sequence ID" value="SDX73754.1"/>
    <property type="molecule type" value="Genomic_DNA"/>
</dbReference>
<sequence length="140" mass="15154">MASDTDVDSTASNVPEDAAQANARSDVVSPDEIAAGAPDPTVDDPSDNEASGEDARGPPSDADGRVIEPSNDDRPDLDDLREELNEQFESIRIVAPGEYELNLMELYDRTEYIISLQEDGRYIIEVPDTWDTTPGGPDDA</sequence>
<feature type="compositionally biased region" description="Acidic residues" evidence="1">
    <location>
        <begin position="41"/>
        <end position="52"/>
    </location>
</feature>
<evidence type="ECO:0000313" key="3">
    <source>
        <dbReference type="Proteomes" id="UP000199170"/>
    </source>
</evidence>
<name>A0A1H3E744_9EURY</name>
<evidence type="ECO:0000256" key="1">
    <source>
        <dbReference type="SAM" id="MobiDB-lite"/>
    </source>
</evidence>
<keyword evidence="3" id="KW-1185">Reference proteome</keyword>